<dbReference type="KEGG" id="kre:GWK63_14920"/>
<dbReference type="GeneID" id="85023463"/>
<accession>A0A181CEG6</accession>
<dbReference type="AlphaFoldDB" id="A0A181CEG6"/>
<name>A0A181CEG6_9PROT</name>
<protein>
    <submittedName>
        <fullName evidence="1">Uncharacterized protein</fullName>
    </submittedName>
</protein>
<organism evidence="1 2">
    <name type="scientific">Komagataeibacter rhaeticus</name>
    <dbReference type="NCBI Taxonomy" id="215221"/>
    <lineage>
        <taxon>Bacteria</taxon>
        <taxon>Pseudomonadati</taxon>
        <taxon>Pseudomonadota</taxon>
        <taxon>Alphaproteobacteria</taxon>
        <taxon>Acetobacterales</taxon>
        <taxon>Acetobacteraceae</taxon>
        <taxon>Komagataeibacter</taxon>
    </lineage>
</organism>
<dbReference type="Proteomes" id="UP000502533">
    <property type="component" value="Chromosome"/>
</dbReference>
<gene>
    <name evidence="1" type="ORF">GWK63_14920</name>
</gene>
<dbReference type="RefSeq" id="WP_007398871.1">
    <property type="nucleotide sequence ID" value="NZ_CP050139.1"/>
</dbReference>
<sequence>MTQTEPGGIVPVNDNGPIDPAAKARFDELVFAVASALGRQIAREEFEQRLNRSANDNNIL</sequence>
<dbReference type="EMBL" id="CP050139">
    <property type="protein sequence ID" value="QIP34098.1"/>
    <property type="molecule type" value="Genomic_DNA"/>
</dbReference>
<evidence type="ECO:0000313" key="1">
    <source>
        <dbReference type="EMBL" id="QIP34098.1"/>
    </source>
</evidence>
<evidence type="ECO:0000313" key="2">
    <source>
        <dbReference type="Proteomes" id="UP000502533"/>
    </source>
</evidence>
<keyword evidence="2" id="KW-1185">Reference proteome</keyword>
<reference evidence="1 2" key="1">
    <citation type="submission" date="2020-03" db="EMBL/GenBank/DDBJ databases">
        <title>Isolation of cellulose-producing strains, genome characterization and application of the synthesized cellulose films as an economical and sustainable material for piezoelectric sensor construction.</title>
        <authorList>
            <person name="Mangayil R.K."/>
        </authorList>
    </citation>
    <scope>NUCLEOTIDE SEQUENCE [LARGE SCALE GENOMIC DNA]</scope>
    <source>
        <strain evidence="1 2">ENS 9a1a</strain>
    </source>
</reference>
<proteinExistence type="predicted"/>